<name>A0A6I4P6Y7_9MICO</name>
<reference evidence="1 2" key="1">
    <citation type="submission" date="2019-12" db="EMBL/GenBank/DDBJ databases">
        <authorList>
            <person name="Kim Y.S."/>
        </authorList>
    </citation>
    <scope>NUCLEOTIDE SEQUENCE [LARGE SCALE GENOMIC DNA]</scope>
    <source>
        <strain evidence="1 2">MMS17-SY077</strain>
    </source>
</reference>
<sequence>MTFPTGEQYELETSTASGELRATITQVAAGLRSFTVNGIDLVPAFPVDQPHFSGAGIVLVPWPNRIRDGKWSDEGVEYQLAITEPKLGNAIHGLLRYTEYQVLEREREMVTLGATVYPQLGYPFHLRTAVRYELVADGIRVTHFLENLGAEEAPVAVGTHPFVTIGDVPGASLRLQLAAGSHIETDERLLPTAEVPVAGTEWDFREPRGVDAIAFDDAFGEAIVDDDDQVVHSLSAPDGRRVSVKADADFGYVQVYATRAFPGREGDVTLAVEPMTAPAEAFNTGKGVHWLTPGEEWELSWGIHFEGFSE</sequence>
<organism evidence="1 2">
    <name type="scientific">Agromyces seonyuensis</name>
    <dbReference type="NCBI Taxonomy" id="2662446"/>
    <lineage>
        <taxon>Bacteria</taxon>
        <taxon>Bacillati</taxon>
        <taxon>Actinomycetota</taxon>
        <taxon>Actinomycetes</taxon>
        <taxon>Micrococcales</taxon>
        <taxon>Microbacteriaceae</taxon>
        <taxon>Agromyces</taxon>
    </lineage>
</organism>
<dbReference type="InterPro" id="IPR014718">
    <property type="entry name" value="GH-type_carb-bd"/>
</dbReference>
<keyword evidence="2" id="KW-1185">Reference proteome</keyword>
<dbReference type="InterPro" id="IPR011013">
    <property type="entry name" value="Gal_mutarotase_sf_dom"/>
</dbReference>
<protein>
    <submittedName>
        <fullName evidence="1">Galactose mutarotase</fullName>
    </submittedName>
</protein>
<dbReference type="AlphaFoldDB" id="A0A6I4P6Y7"/>
<dbReference type="GO" id="GO:0004034">
    <property type="term" value="F:aldose 1-epimerase activity"/>
    <property type="evidence" value="ECO:0007669"/>
    <property type="project" value="TreeGrafter"/>
</dbReference>
<dbReference type="GO" id="GO:0030246">
    <property type="term" value="F:carbohydrate binding"/>
    <property type="evidence" value="ECO:0007669"/>
    <property type="project" value="InterPro"/>
</dbReference>
<gene>
    <name evidence="1" type="ORF">GB864_13010</name>
</gene>
<dbReference type="Proteomes" id="UP000438182">
    <property type="component" value="Unassembled WGS sequence"/>
</dbReference>
<dbReference type="Gene3D" id="2.70.98.10">
    <property type="match status" value="1"/>
</dbReference>
<dbReference type="PANTHER" id="PTHR10091">
    <property type="entry name" value="ALDOSE-1-EPIMERASE"/>
    <property type="match status" value="1"/>
</dbReference>
<dbReference type="PANTHER" id="PTHR10091:SF0">
    <property type="entry name" value="GALACTOSE MUTAROTASE"/>
    <property type="match status" value="1"/>
</dbReference>
<comment type="caution">
    <text evidence="1">The sequence shown here is derived from an EMBL/GenBank/DDBJ whole genome shotgun (WGS) entry which is preliminary data.</text>
</comment>
<dbReference type="CDD" id="cd09022">
    <property type="entry name" value="Aldose_epim_Ec_YihR"/>
    <property type="match status" value="1"/>
</dbReference>
<dbReference type="GO" id="GO:0006006">
    <property type="term" value="P:glucose metabolic process"/>
    <property type="evidence" value="ECO:0007669"/>
    <property type="project" value="TreeGrafter"/>
</dbReference>
<dbReference type="EMBL" id="WSTA01000062">
    <property type="protein sequence ID" value="MWB99464.1"/>
    <property type="molecule type" value="Genomic_DNA"/>
</dbReference>
<dbReference type="GO" id="GO:0033499">
    <property type="term" value="P:galactose catabolic process via UDP-galactose, Leloir pathway"/>
    <property type="evidence" value="ECO:0007669"/>
    <property type="project" value="TreeGrafter"/>
</dbReference>
<accession>A0A6I4P6Y7</accession>
<dbReference type="InterPro" id="IPR008183">
    <property type="entry name" value="Aldose_1/G6P_1-epimerase"/>
</dbReference>
<dbReference type="SUPFAM" id="SSF74650">
    <property type="entry name" value="Galactose mutarotase-like"/>
    <property type="match status" value="1"/>
</dbReference>
<evidence type="ECO:0000313" key="1">
    <source>
        <dbReference type="EMBL" id="MWB99464.1"/>
    </source>
</evidence>
<proteinExistence type="predicted"/>
<dbReference type="InterPro" id="IPR037480">
    <property type="entry name" value="YihR-like"/>
</dbReference>
<dbReference type="Pfam" id="PF01263">
    <property type="entry name" value="Aldose_epim"/>
    <property type="match status" value="1"/>
</dbReference>
<dbReference type="RefSeq" id="WP_160425728.1">
    <property type="nucleotide sequence ID" value="NZ_WSTA01000062.1"/>
</dbReference>
<evidence type="ECO:0000313" key="2">
    <source>
        <dbReference type="Proteomes" id="UP000438182"/>
    </source>
</evidence>